<name>A0A067RLW7_ZOONE</name>
<reference evidence="1 2" key="1">
    <citation type="journal article" date="2014" name="Nat. Commun.">
        <title>Molecular traces of alternative social organization in a termite genome.</title>
        <authorList>
            <person name="Terrapon N."/>
            <person name="Li C."/>
            <person name="Robertson H.M."/>
            <person name="Ji L."/>
            <person name="Meng X."/>
            <person name="Booth W."/>
            <person name="Chen Z."/>
            <person name="Childers C.P."/>
            <person name="Glastad K.M."/>
            <person name="Gokhale K."/>
            <person name="Gowin J."/>
            <person name="Gronenberg W."/>
            <person name="Hermansen R.A."/>
            <person name="Hu H."/>
            <person name="Hunt B.G."/>
            <person name="Huylmans A.K."/>
            <person name="Khalil S.M."/>
            <person name="Mitchell R.D."/>
            <person name="Munoz-Torres M.C."/>
            <person name="Mustard J.A."/>
            <person name="Pan H."/>
            <person name="Reese J.T."/>
            <person name="Scharf M.E."/>
            <person name="Sun F."/>
            <person name="Vogel H."/>
            <person name="Xiao J."/>
            <person name="Yang W."/>
            <person name="Yang Z."/>
            <person name="Yang Z."/>
            <person name="Zhou J."/>
            <person name="Zhu J."/>
            <person name="Brent C.S."/>
            <person name="Elsik C.G."/>
            <person name="Goodisman M.A."/>
            <person name="Liberles D.A."/>
            <person name="Roe R.M."/>
            <person name="Vargo E.L."/>
            <person name="Vilcinskas A."/>
            <person name="Wang J."/>
            <person name="Bornberg-Bauer E."/>
            <person name="Korb J."/>
            <person name="Zhang G."/>
            <person name="Liebig J."/>
        </authorList>
    </citation>
    <scope>NUCLEOTIDE SEQUENCE [LARGE SCALE GENOMIC DNA]</scope>
    <source>
        <tissue evidence="1">Whole organism</tissue>
    </source>
</reference>
<accession>A0A067RLW7</accession>
<evidence type="ECO:0000313" key="2">
    <source>
        <dbReference type="Proteomes" id="UP000027135"/>
    </source>
</evidence>
<proteinExistence type="predicted"/>
<dbReference type="AlphaFoldDB" id="A0A067RLW7"/>
<dbReference type="EMBL" id="KK852430">
    <property type="protein sequence ID" value="KDR24023.1"/>
    <property type="molecule type" value="Genomic_DNA"/>
</dbReference>
<gene>
    <name evidence="1" type="ORF">L798_07757</name>
</gene>
<organism evidence="1 2">
    <name type="scientific">Zootermopsis nevadensis</name>
    <name type="common">Dampwood termite</name>
    <dbReference type="NCBI Taxonomy" id="136037"/>
    <lineage>
        <taxon>Eukaryota</taxon>
        <taxon>Metazoa</taxon>
        <taxon>Ecdysozoa</taxon>
        <taxon>Arthropoda</taxon>
        <taxon>Hexapoda</taxon>
        <taxon>Insecta</taxon>
        <taxon>Pterygota</taxon>
        <taxon>Neoptera</taxon>
        <taxon>Polyneoptera</taxon>
        <taxon>Dictyoptera</taxon>
        <taxon>Blattodea</taxon>
        <taxon>Blattoidea</taxon>
        <taxon>Termitoidae</taxon>
        <taxon>Termopsidae</taxon>
        <taxon>Zootermopsis</taxon>
    </lineage>
</organism>
<protein>
    <submittedName>
        <fullName evidence="1">Uncharacterized protein</fullName>
    </submittedName>
</protein>
<dbReference type="Proteomes" id="UP000027135">
    <property type="component" value="Unassembled WGS sequence"/>
</dbReference>
<keyword evidence="2" id="KW-1185">Reference proteome</keyword>
<dbReference type="InParanoid" id="A0A067RLW7"/>
<sequence>MSEHFDKETVELIRHVLTTTHFPYDGSFYDQKDGRRGISSGPSRGKPVCGVMWQCRQDVLWVFLKHLNNIHPNITFTTFKRNTADLRRSDKQESRWCPGTRYIGSPFTWISTSTTGLNTLHRNRPFEVP</sequence>
<evidence type="ECO:0000313" key="1">
    <source>
        <dbReference type="EMBL" id="KDR24023.1"/>
    </source>
</evidence>